<reference evidence="2 3" key="1">
    <citation type="submission" date="2017-02" db="EMBL/GenBank/DDBJ databases">
        <authorList>
            <person name="Peterson S.W."/>
        </authorList>
    </citation>
    <scope>NUCLEOTIDE SEQUENCE [LARGE SCALE GENOMIC DNA]</scope>
    <source>
        <strain evidence="2 3">S285</strain>
    </source>
</reference>
<evidence type="ECO:0000313" key="2">
    <source>
        <dbReference type="EMBL" id="ARN80031.1"/>
    </source>
</evidence>
<proteinExistence type="predicted"/>
<protein>
    <recommendedName>
        <fullName evidence="4">Chorismate lyase</fullName>
    </recommendedName>
</protein>
<gene>
    <name evidence="2" type="ORF">B1812_01860</name>
</gene>
<dbReference type="EMBL" id="CP019948">
    <property type="protein sequence ID" value="ARN80031.1"/>
    <property type="molecule type" value="Genomic_DNA"/>
</dbReference>
<evidence type="ECO:0000313" key="3">
    <source>
        <dbReference type="Proteomes" id="UP000193978"/>
    </source>
</evidence>
<name>A0A1W6MR04_9HYPH</name>
<sequence>MKPLLSTLVAAAAAFTSPMAAAAEPSSAGANPNALLSRVETLALIETLNAELLAAKSATSTLETWCADHHMAVAPKIVAKRVAGAEKPASAETRRRLSVSEGETVKYRHVQLLCGAHVLSEADNWYVPGRLTQEMNRLLEDTETPFGKAVAPLHPYRRTFEAKQLWSPLPSGWEMAPRVKEEDAAVAPPHVLFEHRALLYGEDQRPFSEVDETYTSGVLEFDRAR</sequence>
<feature type="chain" id="PRO_5010859382" description="Chorismate lyase" evidence="1">
    <location>
        <begin position="23"/>
        <end position="225"/>
    </location>
</feature>
<dbReference type="OrthoDB" id="7862147at2"/>
<dbReference type="STRING" id="655015.B1812_01860"/>
<dbReference type="RefSeq" id="WP_085770087.1">
    <property type="nucleotide sequence ID" value="NZ_AP027149.1"/>
</dbReference>
<keyword evidence="1" id="KW-0732">Signal</keyword>
<dbReference type="Proteomes" id="UP000193978">
    <property type="component" value="Chromosome"/>
</dbReference>
<accession>A0A1W6MR04</accession>
<dbReference type="AlphaFoldDB" id="A0A1W6MR04"/>
<organism evidence="2 3">
    <name type="scientific">Methylocystis bryophila</name>
    <dbReference type="NCBI Taxonomy" id="655015"/>
    <lineage>
        <taxon>Bacteria</taxon>
        <taxon>Pseudomonadati</taxon>
        <taxon>Pseudomonadota</taxon>
        <taxon>Alphaproteobacteria</taxon>
        <taxon>Hyphomicrobiales</taxon>
        <taxon>Methylocystaceae</taxon>
        <taxon>Methylocystis</taxon>
    </lineage>
</organism>
<dbReference type="SUPFAM" id="SSF64288">
    <property type="entry name" value="Chorismate lyase-like"/>
    <property type="match status" value="1"/>
</dbReference>
<dbReference type="Gene3D" id="3.40.1410.10">
    <property type="entry name" value="Chorismate lyase-like"/>
    <property type="match status" value="1"/>
</dbReference>
<evidence type="ECO:0008006" key="4">
    <source>
        <dbReference type="Google" id="ProtNLM"/>
    </source>
</evidence>
<evidence type="ECO:0000256" key="1">
    <source>
        <dbReference type="SAM" id="SignalP"/>
    </source>
</evidence>
<dbReference type="KEGG" id="mbry:B1812_01860"/>
<keyword evidence="3" id="KW-1185">Reference proteome</keyword>
<dbReference type="InterPro" id="IPR028978">
    <property type="entry name" value="Chorismate_lyase_/UTRA_dom_sf"/>
</dbReference>
<feature type="signal peptide" evidence="1">
    <location>
        <begin position="1"/>
        <end position="22"/>
    </location>
</feature>